<dbReference type="EMBL" id="JBHSFZ010000031">
    <property type="protein sequence ID" value="MFC4595409.1"/>
    <property type="molecule type" value="Genomic_DNA"/>
</dbReference>
<protein>
    <recommendedName>
        <fullName evidence="3">Tetracyclin repressor-like C-terminal domain-containing protein</fullName>
    </recommendedName>
</protein>
<comment type="caution">
    <text evidence="1">The sequence shown here is derived from an EMBL/GenBank/DDBJ whole genome shotgun (WGS) entry which is preliminary data.</text>
</comment>
<sequence>MYESEITTPPLDPRLQEYQMMGHAGLRRQIVDAMPGLSDEEADLRVIAFWSAIYGFSSICRKGVIHISRGAVATVDIAHQIVHRAVLSALSA</sequence>
<gene>
    <name evidence="1" type="ORF">ACFO3E_14575</name>
</gene>
<organism evidence="1 2">
    <name type="scientific">Sphingobium tyrosinilyticum</name>
    <dbReference type="NCBI Taxonomy" id="2715436"/>
    <lineage>
        <taxon>Bacteria</taxon>
        <taxon>Pseudomonadati</taxon>
        <taxon>Pseudomonadota</taxon>
        <taxon>Alphaproteobacteria</taxon>
        <taxon>Sphingomonadales</taxon>
        <taxon>Sphingomonadaceae</taxon>
        <taxon>Sphingobium</taxon>
    </lineage>
</organism>
<evidence type="ECO:0000313" key="2">
    <source>
        <dbReference type="Proteomes" id="UP001595957"/>
    </source>
</evidence>
<evidence type="ECO:0000313" key="1">
    <source>
        <dbReference type="EMBL" id="MFC4595409.1"/>
    </source>
</evidence>
<accession>A0ABV9F613</accession>
<evidence type="ECO:0008006" key="3">
    <source>
        <dbReference type="Google" id="ProtNLM"/>
    </source>
</evidence>
<dbReference type="Proteomes" id="UP001595957">
    <property type="component" value="Unassembled WGS sequence"/>
</dbReference>
<proteinExistence type="predicted"/>
<keyword evidence="2" id="KW-1185">Reference proteome</keyword>
<dbReference type="RefSeq" id="WP_380805566.1">
    <property type="nucleotide sequence ID" value="NZ_JBHSFZ010000031.1"/>
</dbReference>
<reference evidence="2" key="1">
    <citation type="journal article" date="2019" name="Int. J. Syst. Evol. Microbiol.">
        <title>The Global Catalogue of Microorganisms (GCM) 10K type strain sequencing project: providing services to taxonomists for standard genome sequencing and annotation.</title>
        <authorList>
            <consortium name="The Broad Institute Genomics Platform"/>
            <consortium name="The Broad Institute Genome Sequencing Center for Infectious Disease"/>
            <person name="Wu L."/>
            <person name="Ma J."/>
        </authorList>
    </citation>
    <scope>NUCLEOTIDE SEQUENCE [LARGE SCALE GENOMIC DNA]</scope>
    <source>
        <strain evidence="2">NBRC 103632</strain>
    </source>
</reference>
<name>A0ABV9F613_9SPHN</name>